<proteinExistence type="predicted"/>
<dbReference type="OrthoDB" id="1914839at2759"/>
<gene>
    <name evidence="1" type="ORF">AX774_g5151</name>
</gene>
<reference evidence="2" key="1">
    <citation type="submission" date="2017-01" db="EMBL/GenBank/DDBJ databases">
        <authorList>
            <person name="Wang Y."/>
            <person name="White M."/>
            <person name="Kvist S."/>
            <person name="Moncalvo J.-M."/>
        </authorList>
    </citation>
    <scope>NUCLEOTIDE SEQUENCE [LARGE SCALE GENOMIC DNA]</scope>
    <source>
        <strain evidence="2">COL-18-3</strain>
    </source>
</reference>
<name>A0A1R1PKB1_ZANCU</name>
<dbReference type="SUPFAM" id="SSF48452">
    <property type="entry name" value="TPR-like"/>
    <property type="match status" value="1"/>
</dbReference>
<keyword evidence="2" id="KW-1185">Reference proteome</keyword>
<comment type="caution">
    <text evidence="1">The sequence shown here is derived from an EMBL/GenBank/DDBJ whole genome shotgun (WGS) entry which is preliminary data.</text>
</comment>
<evidence type="ECO:0000313" key="1">
    <source>
        <dbReference type="EMBL" id="OMH81394.1"/>
    </source>
</evidence>
<dbReference type="Gene3D" id="1.25.40.10">
    <property type="entry name" value="Tetratricopeptide repeat domain"/>
    <property type="match status" value="1"/>
</dbReference>
<dbReference type="AlphaFoldDB" id="A0A1R1PKB1"/>
<evidence type="ECO:0000313" key="2">
    <source>
        <dbReference type="Proteomes" id="UP000188320"/>
    </source>
</evidence>
<protein>
    <submittedName>
        <fullName evidence="1">UPF0661 TPR repeat-containing protein</fullName>
    </submittedName>
</protein>
<sequence>MYLGQMTTEKTSIQYYLKGIEIIKNQIQQTKVTENSEEGQNLKRKAADAYVSMTEIYLSDLCFEPDAEAKCEEYLKLAAEVDPNCPVVYQTLASVRMSQNNLEDAVLNLKKSVEMWQANPQLTPSYENRISLARLMIEAQLYDDCLTLLETLQREDDQYVDLWYLYGWIYYLVGSESPDKLEYFASAAECLEQALKVIKLGQYCDHDLASHCTQLLEEIYSLYPKDQLRKEIDDALPPSEESDMELN</sequence>
<organism evidence="1 2">
    <name type="scientific">Zancudomyces culisetae</name>
    <name type="common">Gut fungus</name>
    <name type="synonym">Smittium culisetae</name>
    <dbReference type="NCBI Taxonomy" id="1213189"/>
    <lineage>
        <taxon>Eukaryota</taxon>
        <taxon>Fungi</taxon>
        <taxon>Fungi incertae sedis</taxon>
        <taxon>Zoopagomycota</taxon>
        <taxon>Kickxellomycotina</taxon>
        <taxon>Harpellomycetes</taxon>
        <taxon>Harpellales</taxon>
        <taxon>Legeriomycetaceae</taxon>
        <taxon>Zancudomyces</taxon>
    </lineage>
</organism>
<dbReference type="InterPro" id="IPR011990">
    <property type="entry name" value="TPR-like_helical_dom_sf"/>
</dbReference>
<accession>A0A1R1PKB1</accession>
<dbReference type="Proteomes" id="UP000188320">
    <property type="component" value="Unassembled WGS sequence"/>
</dbReference>
<dbReference type="CDD" id="cd24142">
    <property type="entry name" value="ACL4-like"/>
    <property type="match status" value="1"/>
</dbReference>
<dbReference type="EMBL" id="LSSK01000907">
    <property type="protein sequence ID" value="OMH81394.1"/>
    <property type="molecule type" value="Genomic_DNA"/>
</dbReference>